<accession>A0A2U9PMH4</accession>
<dbReference type="PANTHER" id="PTHR28152">
    <property type="entry name" value="HYDROXYACYL-THIOESTER DEHYDRATASE TYPE 2, MITOCHONDRIAL"/>
    <property type="match status" value="1"/>
</dbReference>
<gene>
    <name evidence="2" type="ORF">D806_019780</name>
</gene>
<dbReference type="GO" id="GO:0019171">
    <property type="term" value="F:(3R)-hydroxyacyl-[acyl-carrier-protein] dehydratase activity"/>
    <property type="evidence" value="ECO:0007669"/>
    <property type="project" value="TreeGrafter"/>
</dbReference>
<dbReference type="RefSeq" id="WP_003893368.1">
    <property type="nucleotide sequence ID" value="NZ_CP027541.1"/>
</dbReference>
<dbReference type="InterPro" id="IPR039569">
    <property type="entry name" value="FAS1-like_DH_region"/>
</dbReference>
<protein>
    <submittedName>
        <fullName evidence="2">MaoC like domain protein</fullName>
    </submittedName>
</protein>
<proteinExistence type="predicted"/>
<dbReference type="Gene3D" id="3.10.129.10">
    <property type="entry name" value="Hotdog Thioesterase"/>
    <property type="match status" value="1"/>
</dbReference>
<reference evidence="2 3" key="1">
    <citation type="journal article" date="2013" name="Genome Announc.">
        <title>Draft genome sequence of MKD8, a conjugal recipient Mycobacterium smegmatis strain.</title>
        <authorList>
            <person name="Gray T.A."/>
            <person name="Palumbo M.J."/>
            <person name="Derbyshire K.M."/>
        </authorList>
    </citation>
    <scope>NUCLEOTIDE SEQUENCE [LARGE SCALE GENOMIC DNA]</scope>
    <source>
        <strain evidence="2 3">MKD8</strain>
    </source>
</reference>
<dbReference type="SUPFAM" id="SSF54637">
    <property type="entry name" value="Thioesterase/thiol ester dehydrase-isomerase"/>
    <property type="match status" value="1"/>
</dbReference>
<dbReference type="PANTHER" id="PTHR28152:SF1">
    <property type="entry name" value="HYDROXYACYL-THIOESTER DEHYDRATASE TYPE 2, MITOCHONDRIAL"/>
    <property type="match status" value="1"/>
</dbReference>
<dbReference type="InterPro" id="IPR052741">
    <property type="entry name" value="Mitochondrial_HTD2"/>
</dbReference>
<evidence type="ECO:0000313" key="3">
    <source>
        <dbReference type="Proteomes" id="UP000011200"/>
    </source>
</evidence>
<evidence type="ECO:0000259" key="1">
    <source>
        <dbReference type="Pfam" id="PF13452"/>
    </source>
</evidence>
<dbReference type="Pfam" id="PF13452">
    <property type="entry name" value="FAS1_DH_region"/>
    <property type="match status" value="1"/>
</dbReference>
<evidence type="ECO:0000313" key="2">
    <source>
        <dbReference type="EMBL" id="AWT52960.1"/>
    </source>
</evidence>
<dbReference type="EMBL" id="CP027541">
    <property type="protein sequence ID" value="AWT52960.1"/>
    <property type="molecule type" value="Genomic_DNA"/>
</dbReference>
<organism evidence="2 3">
    <name type="scientific">Mycolicibacterium smegmatis (strain MKD8)</name>
    <name type="common">Mycobacterium smegmatis</name>
    <dbReference type="NCBI Taxonomy" id="1214915"/>
    <lineage>
        <taxon>Bacteria</taxon>
        <taxon>Bacillati</taxon>
        <taxon>Actinomycetota</taxon>
        <taxon>Actinomycetes</taxon>
        <taxon>Mycobacteriales</taxon>
        <taxon>Mycobacteriaceae</taxon>
        <taxon>Mycolicibacterium</taxon>
    </lineage>
</organism>
<feature type="domain" description="FAS1-like dehydratase" evidence="1">
    <location>
        <begin position="61"/>
        <end position="136"/>
    </location>
</feature>
<dbReference type="Proteomes" id="UP000011200">
    <property type="component" value="Chromosome"/>
</dbReference>
<name>A0A2U9PMH4_MYCSE</name>
<sequence>MNSLEQYVENWRPGPVVSTDLLGPQAAGNLAATLDLDHVPGAGEVLPALWHWVYFLDWPPTAALGTDGHPRDGHFMPPIPHRRRMFAGGRLEINEPLRLGEAATRHSEVVSTAVKSGKTSELMFVTVRHEFSQGGQLRMTEEQDLVYRSDPGSSTPFTRVTEPLAERTTPWAAEPATHPALLFRFSAVTANSHRIHYDAEYTCGVEGFPALVVHGPLLVLYMAELARAHSTRPIKNFRFRLTKPVFVGDAIRVQGTPAADGAAAELAVVTGSGTVHASAQAEYA</sequence>
<reference evidence="3" key="2">
    <citation type="submission" date="2018-03" db="EMBL/GenBank/DDBJ databases">
        <authorList>
            <person name="Derbyshire K."/>
            <person name="Gray T.A."/>
            <person name="Champion M."/>
        </authorList>
    </citation>
    <scope>NUCLEOTIDE SEQUENCE [LARGE SCALE GENOMIC DNA]</scope>
    <source>
        <strain evidence="3">MKD8</strain>
    </source>
</reference>
<dbReference type="InterPro" id="IPR029069">
    <property type="entry name" value="HotDog_dom_sf"/>
</dbReference>
<dbReference type="AlphaFoldDB" id="A0A2U9PMH4"/>